<dbReference type="EMBL" id="CM000850">
    <property type="protein sequence ID" value="KRH03475.1"/>
    <property type="molecule type" value="Genomic_DNA"/>
</dbReference>
<dbReference type="InParanoid" id="A0A0R0FJK1"/>
<keyword evidence="3" id="KW-1185">Reference proteome</keyword>
<dbReference type="Proteomes" id="UP000008827">
    <property type="component" value="Chromosome 17"/>
</dbReference>
<evidence type="ECO:0000313" key="2">
    <source>
        <dbReference type="EnsemblPlants" id="KRH03475"/>
    </source>
</evidence>
<reference evidence="2" key="2">
    <citation type="submission" date="2018-02" db="UniProtKB">
        <authorList>
            <consortium name="EnsemblPlants"/>
        </authorList>
    </citation>
    <scope>IDENTIFICATION</scope>
    <source>
        <strain evidence="2">Williams 82</strain>
    </source>
</reference>
<gene>
    <name evidence="1" type="ORF">GLYMA_17G099900</name>
</gene>
<protein>
    <submittedName>
        <fullName evidence="1 2">Uncharacterized protein</fullName>
    </submittedName>
</protein>
<organism evidence="1">
    <name type="scientific">Glycine max</name>
    <name type="common">Soybean</name>
    <name type="synonym">Glycine hispida</name>
    <dbReference type="NCBI Taxonomy" id="3847"/>
    <lineage>
        <taxon>Eukaryota</taxon>
        <taxon>Viridiplantae</taxon>
        <taxon>Streptophyta</taxon>
        <taxon>Embryophyta</taxon>
        <taxon>Tracheophyta</taxon>
        <taxon>Spermatophyta</taxon>
        <taxon>Magnoliopsida</taxon>
        <taxon>eudicotyledons</taxon>
        <taxon>Gunneridae</taxon>
        <taxon>Pentapetalae</taxon>
        <taxon>rosids</taxon>
        <taxon>fabids</taxon>
        <taxon>Fabales</taxon>
        <taxon>Fabaceae</taxon>
        <taxon>Papilionoideae</taxon>
        <taxon>50 kb inversion clade</taxon>
        <taxon>NPAAA clade</taxon>
        <taxon>indigoferoid/millettioid clade</taxon>
        <taxon>Phaseoleae</taxon>
        <taxon>Glycine</taxon>
        <taxon>Glycine subgen. Soja</taxon>
    </lineage>
</organism>
<dbReference type="Gramene" id="KRH03475">
    <property type="protein sequence ID" value="KRH03475"/>
    <property type="gene ID" value="GLYMA_17G099900"/>
</dbReference>
<reference evidence="1" key="3">
    <citation type="submission" date="2018-07" db="EMBL/GenBank/DDBJ databases">
        <title>WGS assembly of Glycine max.</title>
        <authorList>
            <person name="Schmutz J."/>
            <person name="Cannon S."/>
            <person name="Schlueter J."/>
            <person name="Ma J."/>
            <person name="Mitros T."/>
            <person name="Nelson W."/>
            <person name="Hyten D."/>
            <person name="Song Q."/>
            <person name="Thelen J."/>
            <person name="Cheng J."/>
            <person name="Xu D."/>
            <person name="Hellsten U."/>
            <person name="May G."/>
            <person name="Yu Y."/>
            <person name="Sakurai T."/>
            <person name="Umezawa T."/>
            <person name="Bhattacharyya M."/>
            <person name="Sandhu D."/>
            <person name="Valliyodan B."/>
            <person name="Lindquist E."/>
            <person name="Peto M."/>
            <person name="Grant D."/>
            <person name="Shu S."/>
            <person name="Goodstein D."/>
            <person name="Barry K."/>
            <person name="Futrell-Griggs M."/>
            <person name="Abernathy B."/>
            <person name="Du J."/>
            <person name="Tian Z."/>
            <person name="Zhu L."/>
            <person name="Gill N."/>
            <person name="Joshi T."/>
            <person name="Libault M."/>
            <person name="Sethuraman A."/>
            <person name="Zhang X."/>
            <person name="Shinozaki K."/>
            <person name="Nguyen H."/>
            <person name="Wing R."/>
            <person name="Cregan P."/>
            <person name="Specht J."/>
            <person name="Grimwood J."/>
            <person name="Rokhsar D."/>
            <person name="Stacey G."/>
            <person name="Shoemaker R."/>
            <person name="Jackson S."/>
        </authorList>
    </citation>
    <scope>NUCLEOTIDE SEQUENCE</scope>
    <source>
        <tissue evidence="1">Callus</tissue>
    </source>
</reference>
<dbReference type="AlphaFoldDB" id="A0A0R0FJK1"/>
<name>A0A0R0FJK1_SOYBN</name>
<sequence length="34" mass="3971">MHTPCSHGNKAWIILTERYKKHHIAFLQKTGYGC</sequence>
<reference evidence="1 2" key="1">
    <citation type="journal article" date="2010" name="Nature">
        <title>Genome sequence of the palaeopolyploid soybean.</title>
        <authorList>
            <person name="Schmutz J."/>
            <person name="Cannon S.B."/>
            <person name="Schlueter J."/>
            <person name="Ma J."/>
            <person name="Mitros T."/>
            <person name="Nelson W."/>
            <person name="Hyten D.L."/>
            <person name="Song Q."/>
            <person name="Thelen J.J."/>
            <person name="Cheng J."/>
            <person name="Xu D."/>
            <person name="Hellsten U."/>
            <person name="May G.D."/>
            <person name="Yu Y."/>
            <person name="Sakurai T."/>
            <person name="Umezawa T."/>
            <person name="Bhattacharyya M.K."/>
            <person name="Sandhu D."/>
            <person name="Valliyodan B."/>
            <person name="Lindquist E."/>
            <person name="Peto M."/>
            <person name="Grant D."/>
            <person name="Shu S."/>
            <person name="Goodstein D."/>
            <person name="Barry K."/>
            <person name="Futrell-Griggs M."/>
            <person name="Abernathy B."/>
            <person name="Du J."/>
            <person name="Tian Z."/>
            <person name="Zhu L."/>
            <person name="Gill N."/>
            <person name="Joshi T."/>
            <person name="Libault M."/>
            <person name="Sethuraman A."/>
            <person name="Zhang X.-C."/>
            <person name="Shinozaki K."/>
            <person name="Nguyen H.T."/>
            <person name="Wing R.A."/>
            <person name="Cregan P."/>
            <person name="Specht J."/>
            <person name="Grimwood J."/>
            <person name="Rokhsar D."/>
            <person name="Stacey G."/>
            <person name="Shoemaker R.C."/>
            <person name="Jackson S.A."/>
        </authorList>
    </citation>
    <scope>NUCLEOTIDE SEQUENCE [LARGE SCALE GENOMIC DNA]</scope>
    <source>
        <strain evidence="2">cv. Williams 82</strain>
        <tissue evidence="1">Callus</tissue>
    </source>
</reference>
<dbReference type="EnsemblPlants" id="KRH03475">
    <property type="protein sequence ID" value="KRH03475"/>
    <property type="gene ID" value="GLYMA_17G099900"/>
</dbReference>
<evidence type="ECO:0000313" key="3">
    <source>
        <dbReference type="Proteomes" id="UP000008827"/>
    </source>
</evidence>
<proteinExistence type="predicted"/>
<accession>A0A0R0FJK1</accession>
<evidence type="ECO:0000313" key="1">
    <source>
        <dbReference type="EMBL" id="KRH03475.1"/>
    </source>
</evidence>